<dbReference type="InterPro" id="IPR037151">
    <property type="entry name" value="AlkB-like_sf"/>
</dbReference>
<evidence type="ECO:0000313" key="3">
    <source>
        <dbReference type="RefSeq" id="XP_026730133.1"/>
    </source>
</evidence>
<accession>A0A7E5VP70</accession>
<dbReference type="GO" id="GO:0005759">
    <property type="term" value="C:mitochondrial matrix"/>
    <property type="evidence" value="ECO:0007669"/>
    <property type="project" value="TreeGrafter"/>
</dbReference>
<dbReference type="FunCoup" id="A0A7E5VP70">
    <property type="interactions" value="651"/>
</dbReference>
<dbReference type="RefSeq" id="XP_026730133.1">
    <property type="nucleotide sequence ID" value="XM_026874332.1"/>
</dbReference>
<dbReference type="GO" id="GO:0006631">
    <property type="term" value="P:fatty acid metabolic process"/>
    <property type="evidence" value="ECO:0007669"/>
    <property type="project" value="TreeGrafter"/>
</dbReference>
<reference evidence="3" key="1">
    <citation type="submission" date="2025-08" db="UniProtKB">
        <authorList>
            <consortium name="RefSeq"/>
        </authorList>
    </citation>
    <scope>IDENTIFICATION</scope>
</reference>
<evidence type="ECO:0000313" key="2">
    <source>
        <dbReference type="Proteomes" id="UP000322000"/>
    </source>
</evidence>
<dbReference type="KEGG" id="tnl:113495564"/>
<dbReference type="Gene3D" id="2.60.120.590">
    <property type="entry name" value="Alpha-ketoglutarate-dependent dioxygenase AlkB-like"/>
    <property type="match status" value="1"/>
</dbReference>
<organism evidence="2 3">
    <name type="scientific">Trichoplusia ni</name>
    <name type="common">Cabbage looper</name>
    <dbReference type="NCBI Taxonomy" id="7111"/>
    <lineage>
        <taxon>Eukaryota</taxon>
        <taxon>Metazoa</taxon>
        <taxon>Ecdysozoa</taxon>
        <taxon>Arthropoda</taxon>
        <taxon>Hexapoda</taxon>
        <taxon>Insecta</taxon>
        <taxon>Pterygota</taxon>
        <taxon>Neoptera</taxon>
        <taxon>Endopterygota</taxon>
        <taxon>Lepidoptera</taxon>
        <taxon>Glossata</taxon>
        <taxon>Ditrysia</taxon>
        <taxon>Noctuoidea</taxon>
        <taxon>Noctuidae</taxon>
        <taxon>Plusiinae</taxon>
        <taxon>Trichoplusia</taxon>
    </lineage>
</organism>
<dbReference type="GO" id="GO:0006974">
    <property type="term" value="P:DNA damage response"/>
    <property type="evidence" value="ECO:0007669"/>
    <property type="project" value="InterPro"/>
</dbReference>
<name>A0A7E5VP70_TRINI</name>
<comment type="cofactor">
    <cofactor evidence="1">
        <name>Fe(2+)</name>
        <dbReference type="ChEBI" id="CHEBI:29033"/>
    </cofactor>
</comment>
<keyword evidence="3" id="KW-0223">Dioxygenase</keyword>
<dbReference type="Proteomes" id="UP000322000">
    <property type="component" value="Chromosome 1"/>
</dbReference>
<gene>
    <name evidence="3" type="primary">LOC113495564</name>
</gene>
<dbReference type="InterPro" id="IPR032870">
    <property type="entry name" value="ALKBH7-like"/>
</dbReference>
<dbReference type="InParanoid" id="A0A7E5VP70"/>
<dbReference type="GO" id="GO:0051213">
    <property type="term" value="F:dioxygenase activity"/>
    <property type="evidence" value="ECO:0007669"/>
    <property type="project" value="UniProtKB-KW"/>
</dbReference>
<dbReference type="AlphaFoldDB" id="A0A7E5VP70"/>
<proteinExistence type="predicted"/>
<dbReference type="GeneID" id="113495564"/>
<evidence type="ECO:0000256" key="1">
    <source>
        <dbReference type="ARBA" id="ARBA00001954"/>
    </source>
</evidence>
<dbReference type="PANTHER" id="PTHR21052">
    <property type="entry name" value="SPERMATOGENESIS ASSOCIATED 11-RELATED"/>
    <property type="match status" value="1"/>
</dbReference>
<protein>
    <submittedName>
        <fullName evidence="3">Alpha-ketoglutarate-dependent dioxygenase alkB homolog 7, mitochondrial</fullName>
    </submittedName>
</protein>
<keyword evidence="3" id="KW-0560">Oxidoreductase</keyword>
<keyword evidence="2" id="KW-1185">Reference proteome</keyword>
<dbReference type="PANTHER" id="PTHR21052:SF0">
    <property type="entry name" value="ALPHA-KETOGLUTARATE-DEPENDENT DIOXYGENASE ALKB HOMOLOG 7, MITOCHONDRIAL"/>
    <property type="match status" value="1"/>
</dbReference>
<dbReference type="SUPFAM" id="SSF51197">
    <property type="entry name" value="Clavaminate synthase-like"/>
    <property type="match status" value="1"/>
</dbReference>
<dbReference type="OrthoDB" id="28127at2759"/>
<sequence>MRFLTITLLKNCKFKSSIRTAQRSLSSLLNPDVAPITGDPNLLQFSPTWKETEEEKLRATILQDMQVYPEFITEREEIALLNELEPQLRRMRYEFDHWDNAIQGYRETERSQWTEENSVVLSRVRGLAFGADGETLPHVHVLDLAAAGHIKPHIDAVRFCGDVIAGLCLVSSAVMRLQHAARPALAADALLARRALYVMRGAARYDFTHAVLGGAASCWRGEPLPRQRRVAVICRSRPRRDLPPPPGKDGCV</sequence>